<dbReference type="Pfam" id="PF00075">
    <property type="entry name" value="RNase_H"/>
    <property type="match status" value="1"/>
</dbReference>
<evidence type="ECO:0000256" key="1">
    <source>
        <dbReference type="SAM" id="MobiDB-lite"/>
    </source>
</evidence>
<evidence type="ECO:0000259" key="3">
    <source>
        <dbReference type="PROSITE" id="PS50879"/>
    </source>
</evidence>
<feature type="domain" description="Reverse transcriptase" evidence="2">
    <location>
        <begin position="1"/>
        <end position="167"/>
    </location>
</feature>
<evidence type="ECO:0000259" key="2">
    <source>
        <dbReference type="PROSITE" id="PS50878"/>
    </source>
</evidence>
<feature type="region of interest" description="Disordered" evidence="1">
    <location>
        <begin position="591"/>
        <end position="620"/>
    </location>
</feature>
<dbReference type="PROSITE" id="PS50879">
    <property type="entry name" value="RNASE_H_1"/>
    <property type="match status" value="1"/>
</dbReference>
<evidence type="ECO:0000313" key="4">
    <source>
        <dbReference type="EMBL" id="UYV78695.1"/>
    </source>
</evidence>
<dbReference type="EMBL" id="CP092878">
    <property type="protein sequence ID" value="UYV78695.1"/>
    <property type="molecule type" value="Genomic_DNA"/>
</dbReference>
<accession>A0ABY6LG69</accession>
<evidence type="ECO:0000313" key="5">
    <source>
        <dbReference type="Proteomes" id="UP001235939"/>
    </source>
</evidence>
<dbReference type="Pfam" id="PF00078">
    <property type="entry name" value="RVT_1"/>
    <property type="match status" value="1"/>
</dbReference>
<organism evidence="4 5">
    <name type="scientific">Cordylochernes scorpioides</name>
    <dbReference type="NCBI Taxonomy" id="51811"/>
    <lineage>
        <taxon>Eukaryota</taxon>
        <taxon>Metazoa</taxon>
        <taxon>Ecdysozoa</taxon>
        <taxon>Arthropoda</taxon>
        <taxon>Chelicerata</taxon>
        <taxon>Arachnida</taxon>
        <taxon>Pseudoscorpiones</taxon>
        <taxon>Cheliferoidea</taxon>
        <taxon>Chernetidae</taxon>
        <taxon>Cordylochernes</taxon>
    </lineage>
</organism>
<dbReference type="Gene3D" id="3.30.420.10">
    <property type="entry name" value="Ribonuclease H-like superfamily/Ribonuclease H"/>
    <property type="match status" value="1"/>
</dbReference>
<dbReference type="SUPFAM" id="SSF56672">
    <property type="entry name" value="DNA/RNA polymerases"/>
    <property type="match status" value="1"/>
</dbReference>
<protein>
    <submittedName>
        <fullName evidence="4">Uncharacterized protein</fullName>
    </submittedName>
</protein>
<feature type="compositionally biased region" description="Low complexity" evidence="1">
    <location>
        <begin position="599"/>
        <end position="620"/>
    </location>
</feature>
<gene>
    <name evidence="4" type="ORF">LAZ67_16002442</name>
</gene>
<dbReference type="SUPFAM" id="SSF53098">
    <property type="entry name" value="Ribonuclease H-like"/>
    <property type="match status" value="1"/>
</dbReference>
<dbReference type="PANTHER" id="PTHR33332">
    <property type="entry name" value="REVERSE TRANSCRIPTASE DOMAIN-CONTAINING PROTEIN"/>
    <property type="match status" value="1"/>
</dbReference>
<name>A0ABY6LG69_9ARAC</name>
<dbReference type="InterPro" id="IPR000477">
    <property type="entry name" value="RT_dom"/>
</dbReference>
<dbReference type="InterPro" id="IPR036397">
    <property type="entry name" value="RNaseH_sf"/>
</dbReference>
<dbReference type="InterPro" id="IPR002156">
    <property type="entry name" value="RNaseH_domain"/>
</dbReference>
<dbReference type="Proteomes" id="UP001235939">
    <property type="component" value="Chromosome 16"/>
</dbReference>
<reference evidence="4 5" key="1">
    <citation type="submission" date="2022-01" db="EMBL/GenBank/DDBJ databases">
        <title>A chromosomal length assembly of Cordylochernes scorpioides.</title>
        <authorList>
            <person name="Zeh D."/>
            <person name="Zeh J."/>
        </authorList>
    </citation>
    <scope>NUCLEOTIDE SEQUENCE [LARGE SCALE GENOMIC DNA]</scope>
    <source>
        <strain evidence="4">IN4F17</strain>
        <tissue evidence="4">Whole Body</tissue>
    </source>
</reference>
<dbReference type="CDD" id="cd09276">
    <property type="entry name" value="Rnase_HI_RT_non_LTR"/>
    <property type="match status" value="1"/>
</dbReference>
<dbReference type="InterPro" id="IPR043502">
    <property type="entry name" value="DNA/RNA_pol_sf"/>
</dbReference>
<feature type="domain" description="RNase H type-1" evidence="3">
    <location>
        <begin position="301"/>
        <end position="435"/>
    </location>
</feature>
<dbReference type="PROSITE" id="PS50878">
    <property type="entry name" value="RT_POL"/>
    <property type="match status" value="1"/>
</dbReference>
<dbReference type="InterPro" id="IPR012337">
    <property type="entry name" value="RNaseH-like_sf"/>
</dbReference>
<sequence length="620" mass="69405">MINLDIKSAFDHLWHPALLSRLSDTHLSPSHISKYTSFLNTRLVTLEYRGYSCTISPKRGCAQGSKSGPILWNIFFDPILSLPFPPGVHVQAFADDLQLIIYGDPNYLTHNAQISINLIIEWCLDNKLTLSPNKSSILQIFCNEPTIHIQNSRTPCVEDITILGVNFNSRFSFSPHLNIYATKYSISSPDYAHLQIATTPTLTYAAPILAEAADTIAGKSRLRSAQRKFCINAIHGFRTVPTFTYFALLRVLPIDLNLKLLSSLLKPSPSLPFKTEDLPHPYSYPQPHLLLDLSHIPIPEYPPDMSYYTDGSKTSSGVCSGIFRLPSLPSTTRLESSISLSKHCTVFQAVRFALLTVLEDIRTLDTNLSIGIFSDCLSLLCTLSKHRFFHPIVYKCQILLHDLLPTRNITLHWVKGHSGIYGNCRVDALAKIGAADRSTTPKYKLASNSTTLTFLLSRQWKTWDDKFTRSNLTILRNFGITPLSLKNTHKRIIPDSAITTGFNTGHTWIGAFGHTKSKHDRSSCRHCDGSPETTEHIHLECPSLDNHRSTLFSNCIRFIGNIPNTVEELFSNKIIWSAGLTFVHGCERFSPSNKPPQITSEANTSETESSDTQTSYEPSL</sequence>
<proteinExistence type="predicted"/>
<keyword evidence="5" id="KW-1185">Reference proteome</keyword>